<protein>
    <submittedName>
        <fullName evidence="1">Uncharacterized protein</fullName>
    </submittedName>
</protein>
<dbReference type="EMBL" id="JN987341">
    <property type="protein sequence ID" value="AET50564.1"/>
    <property type="molecule type" value="mRNA"/>
</dbReference>
<accession>H9B9A4</accession>
<name>H9B9A4_EIMTE</name>
<evidence type="ECO:0000313" key="1">
    <source>
        <dbReference type="EMBL" id="AET50564.1"/>
    </source>
</evidence>
<sequence>MMSSTYGWLTESALSIERPIPLKGVSQQSQLRLSYIVRKQQENQQQQLNEQRPLFVKAAREGKLFTHDAPCSRRWTRPSKKPLDWATRKLADKNDGVGSRIAADELKGEKCTQDPHSVASHLDRKSKLYDRLGALLQQKIAQRVFLFINYAPSFICLEIVLLCCLEVGGLEHSTSAVQLLQLHQKRRITERIDSQAEPAGPRLSAEALAELLNFNEGLAIFKETEYVRNGKRWREYFAVSVPFTVRTCYYAHSSAGFNVLEFGWLFLM</sequence>
<proteinExistence type="evidence at transcript level"/>
<reference evidence="1" key="1">
    <citation type="journal article" date="2012" name="BMC Genomics">
        <title>Characterisation of full-length cDNA sequences provides insights into the Eimeria tenella transcriptome.</title>
        <authorList>
            <person name="Amiruddin N."/>
            <person name="Lee X.W."/>
            <person name="Blake D.P."/>
            <person name="Suzuki Y."/>
            <person name="Tay Y.L."/>
            <person name="Lim L.S."/>
            <person name="Tomley F.M."/>
            <person name="Watanabe J."/>
            <person name="Sugimoto C."/>
            <person name="Wan K.L."/>
        </authorList>
    </citation>
    <scope>NUCLEOTIDE SEQUENCE</scope>
    <source>
        <strain evidence="1">Houghton</strain>
    </source>
</reference>
<organism evidence="1">
    <name type="scientific">Eimeria tenella</name>
    <name type="common">Coccidian parasite</name>
    <dbReference type="NCBI Taxonomy" id="5802"/>
    <lineage>
        <taxon>Eukaryota</taxon>
        <taxon>Sar</taxon>
        <taxon>Alveolata</taxon>
        <taxon>Apicomplexa</taxon>
        <taxon>Conoidasida</taxon>
        <taxon>Coccidia</taxon>
        <taxon>Eucoccidiorida</taxon>
        <taxon>Eimeriorina</taxon>
        <taxon>Eimeriidae</taxon>
        <taxon>Eimeria</taxon>
    </lineage>
</organism>
<dbReference type="VEuPathDB" id="ToxoDB:ETH_00034625"/>
<dbReference type="VEuPathDB" id="ToxoDB:ETH2_1534900"/>
<dbReference type="AlphaFoldDB" id="H9B9A4"/>